<dbReference type="EMBL" id="JNVM01000006">
    <property type="protein sequence ID" value="KEQ26570.1"/>
    <property type="molecule type" value="Genomic_DNA"/>
</dbReference>
<proteinExistence type="predicted"/>
<evidence type="ECO:0000313" key="2">
    <source>
        <dbReference type="Proteomes" id="UP000028123"/>
    </source>
</evidence>
<gene>
    <name evidence="1" type="ORF">ET33_32520</name>
</gene>
<reference evidence="1 2" key="1">
    <citation type="submission" date="2014-06" db="EMBL/GenBank/DDBJ databases">
        <title>Draft genome sequence of Paenibacillus sp. MSt1.</title>
        <authorList>
            <person name="Aw Y.K."/>
            <person name="Ong K.S."/>
            <person name="Gan H.M."/>
            <person name="Lee S.M."/>
        </authorList>
    </citation>
    <scope>NUCLEOTIDE SEQUENCE [LARGE SCALE GENOMIC DNA]</scope>
    <source>
        <strain evidence="1 2">MSt1</strain>
    </source>
</reference>
<dbReference type="OrthoDB" id="2005617at2"/>
<dbReference type="eggNOG" id="ENOG5033A78">
    <property type="taxonomic scope" value="Bacteria"/>
</dbReference>
<sequence length="130" mass="14715">MGEAYKLDCADCGYHTNVFVGIGFMYVYLHSIASFVQDAALKKRIAEFEKEPSTQYAAYDALYRCTACRSLRNELYLEMKSDCDYFVTAYSCGKCGEAMHPVPDDPRTVRLDCPECAGGKLTATFYMDWD</sequence>
<organism evidence="1 2">
    <name type="scientific">Paenibacillus tyrfis</name>
    <dbReference type="NCBI Taxonomy" id="1501230"/>
    <lineage>
        <taxon>Bacteria</taxon>
        <taxon>Bacillati</taxon>
        <taxon>Bacillota</taxon>
        <taxon>Bacilli</taxon>
        <taxon>Bacillales</taxon>
        <taxon>Paenibacillaceae</taxon>
        <taxon>Paenibacillus</taxon>
    </lineage>
</organism>
<accession>A0A081P797</accession>
<evidence type="ECO:0000313" key="1">
    <source>
        <dbReference type="EMBL" id="KEQ26570.1"/>
    </source>
</evidence>
<protein>
    <submittedName>
        <fullName evidence="1">Uncharacterized protein</fullName>
    </submittedName>
</protein>
<dbReference type="AlphaFoldDB" id="A0A081P797"/>
<dbReference type="Proteomes" id="UP000028123">
    <property type="component" value="Unassembled WGS sequence"/>
</dbReference>
<keyword evidence="2" id="KW-1185">Reference proteome</keyword>
<name>A0A081P797_9BACL</name>
<comment type="caution">
    <text evidence="1">The sequence shown here is derived from an EMBL/GenBank/DDBJ whole genome shotgun (WGS) entry which is preliminary data.</text>
</comment>